<feature type="transmembrane region" description="Helical" evidence="6">
    <location>
        <begin position="42"/>
        <end position="67"/>
    </location>
</feature>
<keyword evidence="8" id="KW-1185">Reference proteome</keyword>
<keyword evidence="2" id="KW-1003">Cell membrane</keyword>
<dbReference type="Proteomes" id="UP000294862">
    <property type="component" value="Unassembled WGS sequence"/>
</dbReference>
<feature type="transmembrane region" description="Helical" evidence="6">
    <location>
        <begin position="12"/>
        <end position="30"/>
    </location>
</feature>
<dbReference type="GO" id="GO:0005886">
    <property type="term" value="C:plasma membrane"/>
    <property type="evidence" value="ECO:0007669"/>
    <property type="project" value="UniProtKB-SubCell"/>
</dbReference>
<name>A0A4R2IIU8_9GAMM</name>
<feature type="transmembrane region" description="Helical" evidence="6">
    <location>
        <begin position="156"/>
        <end position="174"/>
    </location>
</feature>
<keyword evidence="4 6" id="KW-1133">Transmembrane helix</keyword>
<comment type="caution">
    <text evidence="7">The sequence shown here is derived from an EMBL/GenBank/DDBJ whole genome shotgun (WGS) entry which is preliminary data.</text>
</comment>
<feature type="transmembrane region" description="Helical" evidence="6">
    <location>
        <begin position="262"/>
        <end position="284"/>
    </location>
</feature>
<dbReference type="OrthoDB" id="653189at2"/>
<evidence type="ECO:0000256" key="5">
    <source>
        <dbReference type="ARBA" id="ARBA00023136"/>
    </source>
</evidence>
<feature type="transmembrane region" description="Helical" evidence="6">
    <location>
        <begin position="129"/>
        <end position="149"/>
    </location>
</feature>
<reference evidence="7 8" key="1">
    <citation type="journal article" date="2015" name="Stand. Genomic Sci.">
        <title>Genomic Encyclopedia of Bacterial and Archaeal Type Strains, Phase III: the genomes of soil and plant-associated and newly described type strains.</title>
        <authorList>
            <person name="Whitman W.B."/>
            <person name="Woyke T."/>
            <person name="Klenk H.P."/>
            <person name="Zhou Y."/>
            <person name="Lilburn T.G."/>
            <person name="Beck B.J."/>
            <person name="De Vos P."/>
            <person name="Vandamme P."/>
            <person name="Eisen J.A."/>
            <person name="Garrity G."/>
            <person name="Hugenholtz P."/>
            <person name="Kyrpides N.C."/>
        </authorList>
    </citation>
    <scope>NUCLEOTIDE SEQUENCE [LARGE SCALE GENOMIC DNA]</scope>
    <source>
        <strain evidence="7 8">A3</strain>
    </source>
</reference>
<feature type="transmembrane region" description="Helical" evidence="6">
    <location>
        <begin position="433"/>
        <end position="454"/>
    </location>
</feature>
<dbReference type="Pfam" id="PF01943">
    <property type="entry name" value="Polysacc_synt"/>
    <property type="match status" value="1"/>
</dbReference>
<gene>
    <name evidence="7" type="ORF">EV148_10150</name>
</gene>
<feature type="transmembrane region" description="Helical" evidence="6">
    <location>
        <begin position="403"/>
        <end position="421"/>
    </location>
</feature>
<protein>
    <submittedName>
        <fullName evidence="7">O-antigen/teichoic acid export membrane protein</fullName>
    </submittedName>
</protein>
<evidence type="ECO:0000313" key="7">
    <source>
        <dbReference type="EMBL" id="TCO42645.1"/>
    </source>
</evidence>
<dbReference type="AlphaFoldDB" id="A0A4R2IIU8"/>
<dbReference type="RefSeq" id="WP_131991716.1">
    <property type="nucleotide sequence ID" value="NZ_SLWQ01000001.1"/>
</dbReference>
<evidence type="ECO:0000256" key="2">
    <source>
        <dbReference type="ARBA" id="ARBA00022475"/>
    </source>
</evidence>
<feature type="transmembrane region" description="Helical" evidence="6">
    <location>
        <begin position="225"/>
        <end position="242"/>
    </location>
</feature>
<feature type="transmembrane region" description="Helical" evidence="6">
    <location>
        <begin position="344"/>
        <end position="365"/>
    </location>
</feature>
<feature type="transmembrane region" description="Helical" evidence="6">
    <location>
        <begin position="466"/>
        <end position="483"/>
    </location>
</feature>
<accession>A0A4R2IIU8</accession>
<proteinExistence type="predicted"/>
<keyword evidence="3 6" id="KW-0812">Transmembrane</keyword>
<dbReference type="InterPro" id="IPR002797">
    <property type="entry name" value="Polysacc_synth"/>
</dbReference>
<feature type="transmembrane region" description="Helical" evidence="6">
    <location>
        <begin position="377"/>
        <end position="397"/>
    </location>
</feature>
<evidence type="ECO:0000256" key="4">
    <source>
        <dbReference type="ARBA" id="ARBA00022989"/>
    </source>
</evidence>
<keyword evidence="5 6" id="KW-0472">Membrane</keyword>
<feature type="transmembrane region" description="Helical" evidence="6">
    <location>
        <begin position="305"/>
        <end position="332"/>
    </location>
</feature>
<evidence type="ECO:0000313" key="8">
    <source>
        <dbReference type="Proteomes" id="UP000294862"/>
    </source>
</evidence>
<organism evidence="7 8">
    <name type="scientific">Dokdonella fugitiva</name>
    <dbReference type="NCBI Taxonomy" id="328517"/>
    <lineage>
        <taxon>Bacteria</taxon>
        <taxon>Pseudomonadati</taxon>
        <taxon>Pseudomonadota</taxon>
        <taxon>Gammaproteobacteria</taxon>
        <taxon>Lysobacterales</taxon>
        <taxon>Rhodanobacteraceae</taxon>
        <taxon>Dokdonella</taxon>
    </lineage>
</organism>
<sequence>MARLRDNVLASYAGHAWVAVMGFAFVPAYLRELGAERFGMIAFMLSLQSISMLLDFGIGVFLGRELAQRAHDPARRGGIPRLIRSFEWLVWPTAALIAVLIFAGSGLLSTRWLKPHQLAAAEAGHAVELIGVAIALLWPTSFYTAAMAGMERQLRLNVLAIVFATLRFGGAQLVLVCTGSGLQGFLLWYALVAAAQSVTTARALWKSLPESDRPVQFDPREVAGARHFALGVFATTAFGLLLGQLDKLTLSTLRPLEEFGCYAVAATVSGGIGRLVQPMFNAVYPRLSRLASNGRRQELSQLYHLASQIVAVALAAMAGVICAYPGSVLLLWTGNAEVASRTAVPLALLFAGTAINGIMNLPYALQLAHGWTRLATSINLASIIFAIPLYAVAIGRFGMTGAAAVWFAVNAFAFMVGLPLMHRRLLRGELSNWGLRAVAPPVLAAATVCLSARLLQPSVERTPGGLAWLVLVTGAALAAAALASRGARRAVLDYWGPMRSP</sequence>
<evidence type="ECO:0000256" key="3">
    <source>
        <dbReference type="ARBA" id="ARBA00022692"/>
    </source>
</evidence>
<comment type="subcellular location">
    <subcellularLocation>
        <location evidence="1">Cell membrane</location>
        <topology evidence="1">Multi-pass membrane protein</topology>
    </subcellularLocation>
</comment>
<dbReference type="InterPro" id="IPR050833">
    <property type="entry name" value="Poly_Biosynth_Transport"/>
</dbReference>
<feature type="transmembrane region" description="Helical" evidence="6">
    <location>
        <begin position="186"/>
        <end position="205"/>
    </location>
</feature>
<dbReference type="PANTHER" id="PTHR30250:SF26">
    <property type="entry name" value="PSMA PROTEIN"/>
    <property type="match status" value="1"/>
</dbReference>
<dbReference type="EMBL" id="SLWQ01000001">
    <property type="protein sequence ID" value="TCO42645.1"/>
    <property type="molecule type" value="Genomic_DNA"/>
</dbReference>
<feature type="transmembrane region" description="Helical" evidence="6">
    <location>
        <begin position="88"/>
        <end position="109"/>
    </location>
</feature>
<dbReference type="PANTHER" id="PTHR30250">
    <property type="entry name" value="PST FAMILY PREDICTED COLANIC ACID TRANSPORTER"/>
    <property type="match status" value="1"/>
</dbReference>
<evidence type="ECO:0000256" key="6">
    <source>
        <dbReference type="SAM" id="Phobius"/>
    </source>
</evidence>
<evidence type="ECO:0000256" key="1">
    <source>
        <dbReference type="ARBA" id="ARBA00004651"/>
    </source>
</evidence>